<gene>
    <name evidence="1" type="ORF">J1N35_026576</name>
</gene>
<organism evidence="1 2">
    <name type="scientific">Gossypium stocksii</name>
    <dbReference type="NCBI Taxonomy" id="47602"/>
    <lineage>
        <taxon>Eukaryota</taxon>
        <taxon>Viridiplantae</taxon>
        <taxon>Streptophyta</taxon>
        <taxon>Embryophyta</taxon>
        <taxon>Tracheophyta</taxon>
        <taxon>Spermatophyta</taxon>
        <taxon>Magnoliopsida</taxon>
        <taxon>eudicotyledons</taxon>
        <taxon>Gunneridae</taxon>
        <taxon>Pentapetalae</taxon>
        <taxon>rosids</taxon>
        <taxon>malvids</taxon>
        <taxon>Malvales</taxon>
        <taxon>Malvaceae</taxon>
        <taxon>Malvoideae</taxon>
        <taxon>Gossypium</taxon>
    </lineage>
</organism>
<evidence type="ECO:0000313" key="2">
    <source>
        <dbReference type="Proteomes" id="UP000828251"/>
    </source>
</evidence>
<evidence type="ECO:0000313" key="1">
    <source>
        <dbReference type="EMBL" id="KAH1074248.1"/>
    </source>
</evidence>
<reference evidence="1 2" key="1">
    <citation type="journal article" date="2021" name="Plant Biotechnol. J.">
        <title>Multi-omics assisted identification of the key and species-specific regulatory components of drought-tolerant mechanisms in Gossypium stocksii.</title>
        <authorList>
            <person name="Yu D."/>
            <person name="Ke L."/>
            <person name="Zhang D."/>
            <person name="Wu Y."/>
            <person name="Sun Y."/>
            <person name="Mei J."/>
            <person name="Sun J."/>
            <person name="Sun Y."/>
        </authorList>
    </citation>
    <scope>NUCLEOTIDE SEQUENCE [LARGE SCALE GENOMIC DNA]</scope>
    <source>
        <strain evidence="2">cv. E1</strain>
        <tissue evidence="1">Leaf</tissue>
    </source>
</reference>
<comment type="caution">
    <text evidence="1">The sequence shown here is derived from an EMBL/GenBank/DDBJ whole genome shotgun (WGS) entry which is preliminary data.</text>
</comment>
<dbReference type="EMBL" id="JAIQCV010000008">
    <property type="protein sequence ID" value="KAH1074248.1"/>
    <property type="molecule type" value="Genomic_DNA"/>
</dbReference>
<sequence>MDSLLQPCRVLNSLARRYLQRLNQSLKKGTMNGLWELPHCSTLESRLLYGQATSLKDSGVDEMSGLPYRYYNKKLLRIIARTLGKVVKVN</sequence>
<dbReference type="Proteomes" id="UP000828251">
    <property type="component" value="Unassembled WGS sequence"/>
</dbReference>
<keyword evidence="2" id="KW-1185">Reference proteome</keyword>
<protein>
    <submittedName>
        <fullName evidence="1">Uncharacterized protein</fullName>
    </submittedName>
</protein>
<accession>A0A9D3VAU4</accession>
<dbReference type="AlphaFoldDB" id="A0A9D3VAU4"/>
<name>A0A9D3VAU4_9ROSI</name>
<proteinExistence type="predicted"/>